<feature type="transmembrane region" description="Helical" evidence="6">
    <location>
        <begin position="108"/>
        <end position="130"/>
    </location>
</feature>
<evidence type="ECO:0000313" key="8">
    <source>
        <dbReference type="Proteomes" id="UP000294508"/>
    </source>
</evidence>
<dbReference type="Pfam" id="PF04228">
    <property type="entry name" value="Zn_peptidase"/>
    <property type="match status" value="1"/>
</dbReference>
<comment type="subcellular location">
    <subcellularLocation>
        <location evidence="1">Membrane</location>
        <topology evidence="1">Single-pass membrane protein</topology>
    </subcellularLocation>
</comment>
<evidence type="ECO:0000256" key="4">
    <source>
        <dbReference type="ARBA" id="ARBA00023136"/>
    </source>
</evidence>
<keyword evidence="8" id="KW-1185">Reference proteome</keyword>
<evidence type="ECO:0000256" key="3">
    <source>
        <dbReference type="ARBA" id="ARBA00022989"/>
    </source>
</evidence>
<accession>A0A4R2HQU9</accession>
<reference evidence="7 8" key="1">
    <citation type="journal article" date="2015" name="Stand. Genomic Sci.">
        <title>Genomic Encyclopedia of Bacterial and Archaeal Type Strains, Phase III: the genomes of soil and plant-associated and newly described type strains.</title>
        <authorList>
            <person name="Whitman W.B."/>
            <person name="Woyke T."/>
            <person name="Klenk H.P."/>
            <person name="Zhou Y."/>
            <person name="Lilburn T.G."/>
            <person name="Beck B.J."/>
            <person name="De Vos P."/>
            <person name="Vandamme P."/>
            <person name="Eisen J.A."/>
            <person name="Garrity G."/>
            <person name="Hugenholtz P."/>
            <person name="Kyrpides N.C."/>
        </authorList>
    </citation>
    <scope>NUCLEOTIDE SEQUENCE [LARGE SCALE GENOMIC DNA]</scope>
    <source>
        <strain evidence="7 8">VKM Ac-2572</strain>
    </source>
</reference>
<organism evidence="7 8">
    <name type="scientific">Kribbella steppae</name>
    <dbReference type="NCBI Taxonomy" id="2512223"/>
    <lineage>
        <taxon>Bacteria</taxon>
        <taxon>Bacillati</taxon>
        <taxon>Actinomycetota</taxon>
        <taxon>Actinomycetes</taxon>
        <taxon>Propionibacteriales</taxon>
        <taxon>Kribbellaceae</taxon>
        <taxon>Kribbella</taxon>
    </lineage>
</organism>
<feature type="compositionally biased region" description="Pro residues" evidence="5">
    <location>
        <begin position="16"/>
        <end position="46"/>
    </location>
</feature>
<protein>
    <recommendedName>
        <fullName evidence="9">Metalloprotease</fullName>
    </recommendedName>
</protein>
<gene>
    <name evidence="7" type="ORF">EV652_103275</name>
</gene>
<dbReference type="GO" id="GO:0016020">
    <property type="term" value="C:membrane"/>
    <property type="evidence" value="ECO:0007669"/>
    <property type="project" value="UniProtKB-SubCell"/>
</dbReference>
<keyword evidence="3 6" id="KW-1133">Transmembrane helix</keyword>
<evidence type="ECO:0008006" key="9">
    <source>
        <dbReference type="Google" id="ProtNLM"/>
    </source>
</evidence>
<feature type="compositionally biased region" description="Polar residues" evidence="5">
    <location>
        <begin position="348"/>
        <end position="359"/>
    </location>
</feature>
<sequence>MSSPYGHGIRPQDRPVGPPPGVLPPPQAAPYGGPPPGQYAPPPGQYAPPGQFQGGPYQPGPGQFPQQGPGQFQPGAPYQGQWGQPYYGGQGQFNGFQPPRRRGGPARLILLGFVLLIFLGASLAVIGAILTGGDAGNTTAEPRVTGPSIVPTASTNPQKGSAEDYLLNAEIYRSGALPEQNCKAANLGTGSLAAQKVYYQKLFTCLNNAWRPIFKDLDQEKPDPGLVVFDKPVVTPCGNFAPLSGRVLAFYCYGNQVMYTDVQQMNKAFGPQQDLAYLMTIAHEYGHHVQGVTGLFYARAAYLQDHPDKKLEYSRRNELQASCFAGVFSKAVAETYPLTDRMNEFKEQSSNSFGESANTPPEERTHGLATSQGFWIQNGFNISENKACNTYAAPADLVK</sequence>
<comment type="caution">
    <text evidence="7">The sequence shown here is derived from an EMBL/GenBank/DDBJ whole genome shotgun (WGS) entry which is preliminary data.</text>
</comment>
<evidence type="ECO:0000256" key="2">
    <source>
        <dbReference type="ARBA" id="ARBA00022692"/>
    </source>
</evidence>
<name>A0A4R2HQU9_9ACTN</name>
<dbReference type="AlphaFoldDB" id="A0A4R2HQU9"/>
<evidence type="ECO:0000256" key="5">
    <source>
        <dbReference type="SAM" id="MobiDB-lite"/>
    </source>
</evidence>
<evidence type="ECO:0000256" key="6">
    <source>
        <dbReference type="SAM" id="Phobius"/>
    </source>
</evidence>
<dbReference type="EMBL" id="SLWN01000003">
    <property type="protein sequence ID" value="TCO33276.1"/>
    <property type="molecule type" value="Genomic_DNA"/>
</dbReference>
<dbReference type="PANTHER" id="PTHR30168">
    <property type="entry name" value="PUTATIVE MEMBRANE PROTEIN YPFJ"/>
    <property type="match status" value="1"/>
</dbReference>
<dbReference type="OrthoDB" id="9774900at2"/>
<proteinExistence type="predicted"/>
<evidence type="ECO:0000313" key="7">
    <source>
        <dbReference type="EMBL" id="TCO33276.1"/>
    </source>
</evidence>
<feature type="region of interest" description="Disordered" evidence="5">
    <location>
        <begin position="1"/>
        <end position="84"/>
    </location>
</feature>
<dbReference type="InterPro" id="IPR007343">
    <property type="entry name" value="Uncharacterised_pept_Zn_put"/>
</dbReference>
<keyword evidence="4 6" id="KW-0472">Membrane</keyword>
<keyword evidence="2 6" id="KW-0812">Transmembrane</keyword>
<evidence type="ECO:0000256" key="1">
    <source>
        <dbReference type="ARBA" id="ARBA00004167"/>
    </source>
</evidence>
<dbReference type="PANTHER" id="PTHR30168:SF0">
    <property type="entry name" value="INNER MEMBRANE PROTEIN"/>
    <property type="match status" value="1"/>
</dbReference>
<feature type="region of interest" description="Disordered" evidence="5">
    <location>
        <begin position="347"/>
        <end position="366"/>
    </location>
</feature>
<feature type="compositionally biased region" description="Low complexity" evidence="5">
    <location>
        <begin position="47"/>
        <end position="84"/>
    </location>
</feature>
<dbReference type="Proteomes" id="UP000294508">
    <property type="component" value="Unassembled WGS sequence"/>
</dbReference>